<keyword evidence="3" id="KW-1185">Reference proteome</keyword>
<feature type="region of interest" description="Disordered" evidence="1">
    <location>
        <begin position="1"/>
        <end position="27"/>
    </location>
</feature>
<sequence length="155" mass="17479">MTKKNHPAQVADSDIRGIDSTPDPKDIKPPYKVETFSLYMLTHPNGITALNTNARTFADFDKNGTGKQFYTTCLHTDVAKLRNQYGVDVSGEPVKYVSRHGYSTTFTSYRIADRKAAARAVVLVNRWRTDRGESHLPPEYAQQLINQFPDTNPTE</sequence>
<evidence type="ECO:0000313" key="3">
    <source>
        <dbReference type="Proteomes" id="UP001596230"/>
    </source>
</evidence>
<evidence type="ECO:0000313" key="2">
    <source>
        <dbReference type="EMBL" id="MFC6379706.1"/>
    </source>
</evidence>
<protein>
    <submittedName>
        <fullName evidence="2">Uncharacterized protein</fullName>
    </submittedName>
</protein>
<accession>A0ABW1W247</accession>
<proteinExistence type="predicted"/>
<gene>
    <name evidence="2" type="ORF">ACFP9W_16770</name>
</gene>
<organism evidence="2 3">
    <name type="scientific">Tatumella terrea</name>
    <dbReference type="NCBI Taxonomy" id="419007"/>
    <lineage>
        <taxon>Bacteria</taxon>
        <taxon>Pseudomonadati</taxon>
        <taxon>Pseudomonadota</taxon>
        <taxon>Gammaproteobacteria</taxon>
        <taxon>Enterobacterales</taxon>
        <taxon>Erwiniaceae</taxon>
        <taxon>Tatumella</taxon>
    </lineage>
</organism>
<reference evidence="3" key="1">
    <citation type="journal article" date="2019" name="Int. J. Syst. Evol. Microbiol.">
        <title>The Global Catalogue of Microorganisms (GCM) 10K type strain sequencing project: providing services to taxonomists for standard genome sequencing and annotation.</title>
        <authorList>
            <consortium name="The Broad Institute Genomics Platform"/>
            <consortium name="The Broad Institute Genome Sequencing Center for Infectious Disease"/>
            <person name="Wu L."/>
            <person name="Ma J."/>
        </authorList>
    </citation>
    <scope>NUCLEOTIDE SEQUENCE [LARGE SCALE GENOMIC DNA]</scope>
    <source>
        <strain evidence="3">CGMCC 1.18518</strain>
    </source>
</reference>
<dbReference type="Proteomes" id="UP001596230">
    <property type="component" value="Unassembled WGS sequence"/>
</dbReference>
<name>A0ABW1W247_9GAMM</name>
<dbReference type="RefSeq" id="WP_385955054.1">
    <property type="nucleotide sequence ID" value="NZ_JBHSUB010000023.1"/>
</dbReference>
<feature type="compositionally biased region" description="Basic and acidic residues" evidence="1">
    <location>
        <begin position="13"/>
        <end position="27"/>
    </location>
</feature>
<comment type="caution">
    <text evidence="2">The sequence shown here is derived from an EMBL/GenBank/DDBJ whole genome shotgun (WGS) entry which is preliminary data.</text>
</comment>
<dbReference type="EMBL" id="JBHSUB010000023">
    <property type="protein sequence ID" value="MFC6379706.1"/>
    <property type="molecule type" value="Genomic_DNA"/>
</dbReference>
<evidence type="ECO:0000256" key="1">
    <source>
        <dbReference type="SAM" id="MobiDB-lite"/>
    </source>
</evidence>